<comment type="subunit">
    <text evidence="8">Homodimer.</text>
</comment>
<keyword evidence="3 8" id="KW-0028">Amino-acid biosynthesis</keyword>
<dbReference type="NCBIfam" id="NF001310">
    <property type="entry name" value="PRK00258.1-2"/>
    <property type="match status" value="1"/>
</dbReference>
<dbReference type="SUPFAM" id="SSF51735">
    <property type="entry name" value="NAD(P)-binding Rossmann-fold domains"/>
    <property type="match status" value="1"/>
</dbReference>
<evidence type="ECO:0000313" key="12">
    <source>
        <dbReference type="EMBL" id="MDA7417892.1"/>
    </source>
</evidence>
<feature type="domain" description="SDH C-terminal" evidence="11">
    <location>
        <begin position="248"/>
        <end position="278"/>
    </location>
</feature>
<dbReference type="InterPro" id="IPR046346">
    <property type="entry name" value="Aminoacid_DH-like_N_sf"/>
</dbReference>
<feature type="binding site" evidence="8">
    <location>
        <position position="255"/>
    </location>
    <ligand>
        <name>shikimate</name>
        <dbReference type="ChEBI" id="CHEBI:36208"/>
    </ligand>
</feature>
<dbReference type="GO" id="GO:0009423">
    <property type="term" value="P:chorismate biosynthetic process"/>
    <property type="evidence" value="ECO:0007669"/>
    <property type="project" value="UniProtKB-UniRule"/>
</dbReference>
<feature type="binding site" evidence="8">
    <location>
        <begin position="133"/>
        <end position="137"/>
    </location>
    <ligand>
        <name>NADP(+)</name>
        <dbReference type="ChEBI" id="CHEBI:58349"/>
    </ligand>
</feature>
<dbReference type="GO" id="GO:0005829">
    <property type="term" value="C:cytosol"/>
    <property type="evidence" value="ECO:0007669"/>
    <property type="project" value="TreeGrafter"/>
</dbReference>
<evidence type="ECO:0000259" key="9">
    <source>
        <dbReference type="Pfam" id="PF01488"/>
    </source>
</evidence>
<evidence type="ECO:0000256" key="6">
    <source>
        <dbReference type="ARBA" id="ARBA00023141"/>
    </source>
</evidence>
<comment type="catalytic activity">
    <reaction evidence="7 8">
        <text>shikimate + NADP(+) = 3-dehydroshikimate + NADPH + H(+)</text>
        <dbReference type="Rhea" id="RHEA:17737"/>
        <dbReference type="ChEBI" id="CHEBI:15378"/>
        <dbReference type="ChEBI" id="CHEBI:16630"/>
        <dbReference type="ChEBI" id="CHEBI:36208"/>
        <dbReference type="ChEBI" id="CHEBI:57783"/>
        <dbReference type="ChEBI" id="CHEBI:58349"/>
        <dbReference type="EC" id="1.1.1.25"/>
    </reaction>
</comment>
<dbReference type="PANTHER" id="PTHR21089">
    <property type="entry name" value="SHIKIMATE DEHYDROGENASE"/>
    <property type="match status" value="1"/>
</dbReference>
<accession>A0AAE3T1Z3</accession>
<protein>
    <recommendedName>
        <fullName evidence="2 8">Shikimate dehydrogenase (NADP(+))</fullName>
        <shortName evidence="8">SDH</shortName>
        <ecNumber evidence="2 8">1.1.1.25</ecNumber>
    </recommendedName>
</protein>
<evidence type="ECO:0000256" key="8">
    <source>
        <dbReference type="HAMAP-Rule" id="MF_00222"/>
    </source>
</evidence>
<feature type="binding site" evidence="8">
    <location>
        <position position="225"/>
    </location>
    <ligand>
        <name>NADP(+)</name>
        <dbReference type="ChEBI" id="CHEBI:58349"/>
    </ligand>
</feature>
<evidence type="ECO:0000256" key="5">
    <source>
        <dbReference type="ARBA" id="ARBA00023002"/>
    </source>
</evidence>
<name>A0AAE3T1Z3_9BURK</name>
<comment type="function">
    <text evidence="8">Involved in the biosynthesis of the chorismate, which leads to the biosynthesis of aromatic amino acids. Catalyzes the reversible NADPH linked reduction of 3-dehydroshikimate (DHSA) to yield shikimate (SA).</text>
</comment>
<comment type="pathway">
    <text evidence="1 8">Metabolic intermediate biosynthesis; chorismate biosynthesis; chorismate from D-erythrose 4-phosphate and phosphoenolpyruvate: step 4/7.</text>
</comment>
<dbReference type="InterPro" id="IPR013708">
    <property type="entry name" value="Shikimate_DH-bd_N"/>
</dbReference>
<comment type="similarity">
    <text evidence="8">Belongs to the shikimate dehydrogenase family.</text>
</comment>
<dbReference type="SUPFAM" id="SSF53223">
    <property type="entry name" value="Aminoacid dehydrogenase-like, N-terminal domain"/>
    <property type="match status" value="1"/>
</dbReference>
<dbReference type="InterPro" id="IPR022893">
    <property type="entry name" value="Shikimate_DH_fam"/>
</dbReference>
<dbReference type="EC" id="1.1.1.25" evidence="2 8"/>
<feature type="binding site" evidence="8">
    <location>
        <position position="108"/>
    </location>
    <ligand>
        <name>shikimate</name>
        <dbReference type="ChEBI" id="CHEBI:36208"/>
    </ligand>
</feature>
<feature type="binding site" evidence="8">
    <location>
        <position position="227"/>
    </location>
    <ligand>
        <name>shikimate</name>
        <dbReference type="ChEBI" id="CHEBI:36208"/>
    </ligand>
</feature>
<keyword evidence="4 8" id="KW-0521">NADP</keyword>
<reference evidence="12" key="1">
    <citation type="submission" date="2023-01" db="EMBL/GenBank/DDBJ databases">
        <title>Xenophilus mangrovi sp. nov., isolated from soil of Mangrove nature reserve.</title>
        <authorList>
            <person name="Xu S."/>
            <person name="Liu Z."/>
            <person name="Xu Y."/>
        </authorList>
    </citation>
    <scope>NUCLEOTIDE SEQUENCE</scope>
    <source>
        <strain evidence="12">YW8</strain>
    </source>
</reference>
<dbReference type="InterPro" id="IPR011342">
    <property type="entry name" value="Shikimate_DH"/>
</dbReference>
<dbReference type="AlphaFoldDB" id="A0AAE3T1Z3"/>
<gene>
    <name evidence="8 12" type="primary">aroE</name>
    <name evidence="12" type="ORF">PGB34_16125</name>
</gene>
<dbReference type="HAMAP" id="MF_00222">
    <property type="entry name" value="Shikimate_DH_AroE"/>
    <property type="match status" value="1"/>
</dbReference>
<feature type="domain" description="Shikimate dehydrogenase substrate binding N-terminal" evidence="10">
    <location>
        <begin position="6"/>
        <end position="94"/>
    </location>
</feature>
<feature type="active site" description="Proton acceptor" evidence="8">
    <location>
        <position position="71"/>
    </location>
</feature>
<feature type="binding site" evidence="8">
    <location>
        <position position="67"/>
    </location>
    <ligand>
        <name>shikimate</name>
        <dbReference type="ChEBI" id="CHEBI:36208"/>
    </ligand>
</feature>
<feature type="binding site" evidence="8">
    <location>
        <begin position="14"/>
        <end position="16"/>
    </location>
    <ligand>
        <name>shikimate</name>
        <dbReference type="ChEBI" id="CHEBI:36208"/>
    </ligand>
</feature>
<dbReference type="Proteomes" id="UP001212602">
    <property type="component" value="Unassembled WGS sequence"/>
</dbReference>
<evidence type="ECO:0000256" key="2">
    <source>
        <dbReference type="ARBA" id="ARBA00012962"/>
    </source>
</evidence>
<dbReference type="GO" id="GO:0004764">
    <property type="term" value="F:shikimate 3-dehydrogenase (NADP+) activity"/>
    <property type="evidence" value="ECO:0007669"/>
    <property type="project" value="UniProtKB-UniRule"/>
</dbReference>
<dbReference type="Pfam" id="PF08501">
    <property type="entry name" value="Shikimate_dh_N"/>
    <property type="match status" value="1"/>
</dbReference>
<evidence type="ECO:0000313" key="13">
    <source>
        <dbReference type="Proteomes" id="UP001212602"/>
    </source>
</evidence>
<dbReference type="GO" id="GO:0019632">
    <property type="term" value="P:shikimate metabolic process"/>
    <property type="evidence" value="ECO:0007669"/>
    <property type="project" value="InterPro"/>
</dbReference>
<evidence type="ECO:0000256" key="3">
    <source>
        <dbReference type="ARBA" id="ARBA00022605"/>
    </source>
</evidence>
<dbReference type="RefSeq" id="WP_271429125.1">
    <property type="nucleotide sequence ID" value="NZ_JAQIPB010000007.1"/>
</dbReference>
<evidence type="ECO:0000259" key="11">
    <source>
        <dbReference type="Pfam" id="PF18317"/>
    </source>
</evidence>
<evidence type="ECO:0000256" key="4">
    <source>
        <dbReference type="ARBA" id="ARBA00022857"/>
    </source>
</evidence>
<comment type="caution">
    <text evidence="12">The sequence shown here is derived from an EMBL/GenBank/DDBJ whole genome shotgun (WGS) entry which is preliminary data.</text>
</comment>
<keyword evidence="6 8" id="KW-0057">Aromatic amino acid biosynthesis</keyword>
<evidence type="ECO:0000256" key="7">
    <source>
        <dbReference type="ARBA" id="ARBA00049442"/>
    </source>
</evidence>
<comment type="caution">
    <text evidence="8">Lacks conserved residue(s) required for the propagation of feature annotation.</text>
</comment>
<dbReference type="GO" id="GO:0008652">
    <property type="term" value="P:amino acid biosynthetic process"/>
    <property type="evidence" value="ECO:0007669"/>
    <property type="project" value="UniProtKB-KW"/>
</dbReference>
<dbReference type="InterPro" id="IPR006151">
    <property type="entry name" value="Shikm_DH/Glu-tRNA_Rdtase"/>
</dbReference>
<evidence type="ECO:0000256" key="1">
    <source>
        <dbReference type="ARBA" id="ARBA00004871"/>
    </source>
</evidence>
<dbReference type="InterPro" id="IPR041121">
    <property type="entry name" value="SDH_C"/>
</dbReference>
<feature type="binding site" evidence="8">
    <location>
        <position position="248"/>
    </location>
    <ligand>
        <name>NADP(+)</name>
        <dbReference type="ChEBI" id="CHEBI:58349"/>
    </ligand>
</feature>
<dbReference type="GO" id="GO:0009073">
    <property type="term" value="P:aromatic amino acid family biosynthetic process"/>
    <property type="evidence" value="ECO:0007669"/>
    <property type="project" value="UniProtKB-KW"/>
</dbReference>
<dbReference type="GO" id="GO:0050661">
    <property type="term" value="F:NADP binding"/>
    <property type="evidence" value="ECO:0007669"/>
    <property type="project" value="InterPro"/>
</dbReference>
<organism evidence="12 13">
    <name type="scientific">Xenophilus arseniciresistens</name>
    <dbReference type="NCBI Taxonomy" id="1283306"/>
    <lineage>
        <taxon>Bacteria</taxon>
        <taxon>Pseudomonadati</taxon>
        <taxon>Pseudomonadota</taxon>
        <taxon>Betaproteobacteria</taxon>
        <taxon>Burkholderiales</taxon>
        <taxon>Comamonadaceae</taxon>
        <taxon>Xenophilus</taxon>
    </lineage>
</organism>
<dbReference type="Pfam" id="PF18317">
    <property type="entry name" value="SDH_C"/>
    <property type="match status" value="1"/>
</dbReference>
<dbReference type="NCBIfam" id="TIGR00507">
    <property type="entry name" value="aroE"/>
    <property type="match status" value="1"/>
</dbReference>
<sequence length="289" mass="29857">MDRYCVIGNPVEHSRSPWIHARFATLAGQSLDYARRLAPVDGFAASVQAFRDEAHAAGDRAGGCNVTVPFKFDAAALATERTPRAELAQAVNTLRFEADGRILGDNTDGAGLVNDILHNAGRPLAGADLLLVGAGGASAGVLGPLLGAGLRRLVLCNRSADKAHALVQRHAALAATHGVTLQACGLAEVPGDYDVVINATASSLAGGEVPVAASVLRPGALAVDMMYGPAAAGFMAWAQAHGAQARDGLGMLVEQAAEAFALWRGVRPPAAQVLQELRAHLQQQNQNAS</sequence>
<evidence type="ECO:0000259" key="10">
    <source>
        <dbReference type="Pfam" id="PF08501"/>
    </source>
</evidence>
<dbReference type="InterPro" id="IPR036291">
    <property type="entry name" value="NAD(P)-bd_dom_sf"/>
</dbReference>
<dbReference type="EMBL" id="JAQIPB010000007">
    <property type="protein sequence ID" value="MDA7417892.1"/>
    <property type="molecule type" value="Genomic_DNA"/>
</dbReference>
<dbReference type="Gene3D" id="3.40.50.720">
    <property type="entry name" value="NAD(P)-binding Rossmann-like Domain"/>
    <property type="match status" value="1"/>
</dbReference>
<dbReference type="PANTHER" id="PTHR21089:SF1">
    <property type="entry name" value="BIFUNCTIONAL 3-DEHYDROQUINATE DEHYDRATASE_SHIKIMATE DEHYDROGENASE, CHLOROPLASTIC"/>
    <property type="match status" value="1"/>
</dbReference>
<feature type="domain" description="Quinate/shikimate 5-dehydrogenase/glutamyl-tRNA reductase" evidence="9">
    <location>
        <begin position="123"/>
        <end position="203"/>
    </location>
</feature>
<dbReference type="Pfam" id="PF01488">
    <property type="entry name" value="Shikimate_DH"/>
    <property type="match status" value="1"/>
</dbReference>
<dbReference type="CDD" id="cd01065">
    <property type="entry name" value="NAD_bind_Shikimate_DH"/>
    <property type="match status" value="1"/>
</dbReference>
<keyword evidence="13" id="KW-1185">Reference proteome</keyword>
<keyword evidence="5 8" id="KW-0560">Oxidoreductase</keyword>
<dbReference type="Gene3D" id="3.40.50.10860">
    <property type="entry name" value="Leucine Dehydrogenase, chain A, domain 1"/>
    <property type="match status" value="1"/>
</dbReference>
<proteinExistence type="inferred from homology"/>
<feature type="binding site" evidence="8">
    <location>
        <position position="92"/>
    </location>
    <ligand>
        <name>shikimate</name>
        <dbReference type="ChEBI" id="CHEBI:36208"/>
    </ligand>
</feature>
<dbReference type="FunFam" id="3.40.50.10860:FF:000006">
    <property type="entry name" value="Shikimate dehydrogenase (NADP(+))"/>
    <property type="match status" value="1"/>
</dbReference>